<dbReference type="Gene3D" id="3.40.250.10">
    <property type="entry name" value="Rhodanese-like domain"/>
    <property type="match status" value="2"/>
</dbReference>
<sequence>MHTTLITAETLQALLNSSLPPRVFDCSFDLTDPAKGRAQYEEQHIPGARHADLNLHLSAHGADASEGRHPLPSRGQFAGWLGGTGLTPDQQVVVYDRQGANYCGRLWWMLKWVGHEAVAVLDGGLPAWLATGAPTESGTGPAAIPATDYPLRDALVKTIDTATLVKRIGQPTLTLVDARASARFRGEMEPLDPVAGHIPGALNRPFSDNLLPDGRFKPAEVLQAEFKTLLAGRDVQGVVHQCGSGVSAIPNLLAMELAGLGRTTLYPGSWSAWCNTPGTPRAKS</sequence>
<dbReference type="SMART" id="SM00450">
    <property type="entry name" value="RHOD"/>
    <property type="match status" value="2"/>
</dbReference>
<evidence type="ECO:0000256" key="2">
    <source>
        <dbReference type="ARBA" id="ARBA00022737"/>
    </source>
</evidence>
<keyword evidence="2" id="KW-0677">Repeat</keyword>
<organism evidence="4 5">
    <name type="scientific">Hydrogenophaga palleronii</name>
    <dbReference type="NCBI Taxonomy" id="65655"/>
    <lineage>
        <taxon>Bacteria</taxon>
        <taxon>Pseudomonadati</taxon>
        <taxon>Pseudomonadota</taxon>
        <taxon>Betaproteobacteria</taxon>
        <taxon>Burkholderiales</taxon>
        <taxon>Comamonadaceae</taxon>
        <taxon>Hydrogenophaga</taxon>
    </lineage>
</organism>
<dbReference type="InterPro" id="IPR045078">
    <property type="entry name" value="TST/MPST-like"/>
</dbReference>
<dbReference type="Pfam" id="PF00581">
    <property type="entry name" value="Rhodanese"/>
    <property type="match status" value="2"/>
</dbReference>
<evidence type="ECO:0000313" key="4">
    <source>
        <dbReference type="EMBL" id="MDR7149183.1"/>
    </source>
</evidence>
<dbReference type="InterPro" id="IPR036873">
    <property type="entry name" value="Rhodanese-like_dom_sf"/>
</dbReference>
<dbReference type="CDD" id="cd01449">
    <property type="entry name" value="TST_Repeat_2"/>
    <property type="match status" value="1"/>
</dbReference>
<keyword evidence="1 4" id="KW-0808">Transferase</keyword>
<evidence type="ECO:0000259" key="3">
    <source>
        <dbReference type="PROSITE" id="PS50206"/>
    </source>
</evidence>
<evidence type="ECO:0000256" key="1">
    <source>
        <dbReference type="ARBA" id="ARBA00022679"/>
    </source>
</evidence>
<name>A0ABU1WIW1_9BURK</name>
<dbReference type="PANTHER" id="PTHR11364">
    <property type="entry name" value="THIOSULFATE SULFERTANSFERASE"/>
    <property type="match status" value="1"/>
</dbReference>
<feature type="domain" description="Rhodanese" evidence="3">
    <location>
        <begin position="22"/>
        <end position="137"/>
    </location>
</feature>
<dbReference type="EMBL" id="JAVDWU010000002">
    <property type="protein sequence ID" value="MDR7149183.1"/>
    <property type="molecule type" value="Genomic_DNA"/>
</dbReference>
<evidence type="ECO:0000313" key="5">
    <source>
        <dbReference type="Proteomes" id="UP001265700"/>
    </source>
</evidence>
<dbReference type="RefSeq" id="WP_310312760.1">
    <property type="nucleotide sequence ID" value="NZ_JAVDWU010000002.1"/>
</dbReference>
<dbReference type="CDD" id="cd01448">
    <property type="entry name" value="TST_Repeat_1"/>
    <property type="match status" value="1"/>
</dbReference>
<accession>A0ABU1WIW1</accession>
<comment type="caution">
    <text evidence="4">The sequence shown here is derived from an EMBL/GenBank/DDBJ whole genome shotgun (WGS) entry which is preliminary data.</text>
</comment>
<dbReference type="SUPFAM" id="SSF52821">
    <property type="entry name" value="Rhodanese/Cell cycle control phosphatase"/>
    <property type="match status" value="2"/>
</dbReference>
<dbReference type="EC" id="2.8.1.2" evidence="4"/>
<dbReference type="PROSITE" id="PS50206">
    <property type="entry name" value="RHODANESE_3"/>
    <property type="match status" value="2"/>
</dbReference>
<dbReference type="GO" id="GO:0004792">
    <property type="term" value="F:thiosulfate-cyanide sulfurtransferase activity"/>
    <property type="evidence" value="ECO:0007669"/>
    <property type="project" value="UniProtKB-EC"/>
</dbReference>
<dbReference type="Proteomes" id="UP001265700">
    <property type="component" value="Unassembled WGS sequence"/>
</dbReference>
<gene>
    <name evidence="4" type="ORF">J2W49_001132</name>
</gene>
<dbReference type="PANTHER" id="PTHR11364:SF27">
    <property type="entry name" value="SULFURTRANSFERASE"/>
    <property type="match status" value="1"/>
</dbReference>
<dbReference type="EC" id="2.8.1.1" evidence="4"/>
<proteinExistence type="predicted"/>
<dbReference type="InterPro" id="IPR001763">
    <property type="entry name" value="Rhodanese-like_dom"/>
</dbReference>
<keyword evidence="5" id="KW-1185">Reference proteome</keyword>
<reference evidence="4 5" key="1">
    <citation type="submission" date="2023-07" db="EMBL/GenBank/DDBJ databases">
        <title>Sorghum-associated microbial communities from plants grown in Nebraska, USA.</title>
        <authorList>
            <person name="Schachtman D."/>
        </authorList>
    </citation>
    <scope>NUCLEOTIDE SEQUENCE [LARGE SCALE GENOMIC DNA]</scope>
    <source>
        <strain evidence="4 5">4249</strain>
    </source>
</reference>
<dbReference type="GO" id="GO:0016784">
    <property type="term" value="F:3-mercaptopyruvate sulfurtransferase activity"/>
    <property type="evidence" value="ECO:0007669"/>
    <property type="project" value="UniProtKB-EC"/>
</dbReference>
<protein>
    <submittedName>
        <fullName evidence="4">Thiosulfate/3-mercaptopyruvate sulfurtransferase</fullName>
        <ecNumber evidence="4">2.8.1.1</ecNumber>
        <ecNumber evidence="4">2.8.1.2</ecNumber>
    </submittedName>
</protein>
<feature type="domain" description="Rhodanese" evidence="3">
    <location>
        <begin position="169"/>
        <end position="275"/>
    </location>
</feature>